<dbReference type="SUPFAM" id="SSF51905">
    <property type="entry name" value="FAD/NAD(P)-binding domain"/>
    <property type="match status" value="2"/>
</dbReference>
<reference evidence="2 3" key="1">
    <citation type="submission" date="2015-09" db="EMBL/GenBank/DDBJ databases">
        <title>Genome sequencing project for genomic taxonomy and phylogenomics of Bacillus-like bacteria.</title>
        <authorList>
            <person name="Liu B."/>
            <person name="Wang J."/>
            <person name="Zhu Y."/>
            <person name="Liu G."/>
            <person name="Chen Q."/>
            <person name="Chen Z."/>
            <person name="Lan J."/>
            <person name="Che J."/>
            <person name="Ge C."/>
            <person name="Shi H."/>
            <person name="Pan Z."/>
            <person name="Liu X."/>
        </authorList>
    </citation>
    <scope>NUCLEOTIDE SEQUENCE [LARGE SCALE GENOMIC DNA]</scope>
    <source>
        <strain evidence="2 3">FJAT-18043</strain>
    </source>
</reference>
<dbReference type="EMBL" id="LJIX01000006">
    <property type="protein sequence ID" value="KQL19467.1"/>
    <property type="molecule type" value="Genomic_DNA"/>
</dbReference>
<dbReference type="GO" id="GO:0004497">
    <property type="term" value="F:monooxygenase activity"/>
    <property type="evidence" value="ECO:0007669"/>
    <property type="project" value="UniProtKB-KW"/>
</dbReference>
<comment type="caution">
    <text evidence="2">The sequence shown here is derived from an EMBL/GenBank/DDBJ whole genome shotgun (WGS) entry which is preliminary data.</text>
</comment>
<dbReference type="PRINTS" id="PR00368">
    <property type="entry name" value="FADPNR"/>
</dbReference>
<dbReference type="STRING" id="1637975.AN957_13455"/>
<evidence type="ECO:0000313" key="2">
    <source>
        <dbReference type="EMBL" id="KQL19467.1"/>
    </source>
</evidence>
<dbReference type="GO" id="GO:0050660">
    <property type="term" value="F:flavin adenine dinucleotide binding"/>
    <property type="evidence" value="ECO:0007669"/>
    <property type="project" value="TreeGrafter"/>
</dbReference>
<dbReference type="Proteomes" id="UP000050996">
    <property type="component" value="Unassembled WGS sequence"/>
</dbReference>
<dbReference type="PANTHER" id="PTHR43539">
    <property type="entry name" value="FLAVIN-BINDING MONOOXYGENASE-LIKE PROTEIN (AFU_ORTHOLOGUE AFUA_4G09220)"/>
    <property type="match status" value="1"/>
</dbReference>
<dbReference type="PATRIC" id="fig|1637975.4.peg.2548"/>
<name>A0A0Q3VHP9_9BACI</name>
<protein>
    <submittedName>
        <fullName evidence="2">Monooxygenase</fullName>
    </submittedName>
</protein>
<dbReference type="PANTHER" id="PTHR43539:SF78">
    <property type="entry name" value="FLAVIN-CONTAINING MONOOXYGENASE"/>
    <property type="match status" value="1"/>
</dbReference>
<evidence type="ECO:0000313" key="3">
    <source>
        <dbReference type="Proteomes" id="UP000050996"/>
    </source>
</evidence>
<accession>A0A0Q3VHP9</accession>
<keyword evidence="1" id="KW-0560">Oxidoreductase</keyword>
<sequence>MNKIWDVIVIGGGQAGLAAGYHLQKSKLPFLILESEERAAGSWPKYYDSLKLFSPARFSSLPGMKIPGEPERYPTKSEVISYLEDYQKYFNLPIVKNSKVISVVQENHVFTIQTASGSKYKSKTIINATGSFNNPFTPSIKGQELFMGRTIHSADYLTPEAFTNQRVVVVGSRNSAVQIAIELADVSNTTLAVRHPVKIVSQKILGRDLHFWLRIIGFDTFPFWKFGKTVPTSDSVIDSGNFKEPLDNGKPDQKQMFTSFFSEGVIWADGTKEPVDTVIFATGYRSNFPYLLEVEALDAEGNPMHAGGVSSSTPGLYYVGIEGQRSFASATLRGVGSDARYVVRKLLAYIETHK</sequence>
<organism evidence="2 3">
    <name type="scientific">Cytobacillus solani</name>
    <dbReference type="NCBI Taxonomy" id="1637975"/>
    <lineage>
        <taxon>Bacteria</taxon>
        <taxon>Bacillati</taxon>
        <taxon>Bacillota</taxon>
        <taxon>Bacilli</taxon>
        <taxon>Bacillales</taxon>
        <taxon>Bacillaceae</taxon>
        <taxon>Cytobacillus</taxon>
    </lineage>
</organism>
<dbReference type="Gene3D" id="3.50.50.60">
    <property type="entry name" value="FAD/NAD(P)-binding domain"/>
    <property type="match status" value="1"/>
</dbReference>
<proteinExistence type="predicted"/>
<dbReference type="Pfam" id="PF13738">
    <property type="entry name" value="Pyr_redox_3"/>
    <property type="match status" value="1"/>
</dbReference>
<keyword evidence="2" id="KW-0503">Monooxygenase</keyword>
<dbReference type="AlphaFoldDB" id="A0A0Q3VHP9"/>
<keyword evidence="3" id="KW-1185">Reference proteome</keyword>
<dbReference type="PRINTS" id="PR00469">
    <property type="entry name" value="PNDRDTASEII"/>
</dbReference>
<evidence type="ECO:0000256" key="1">
    <source>
        <dbReference type="ARBA" id="ARBA00023002"/>
    </source>
</evidence>
<gene>
    <name evidence="2" type="ORF">AN957_13455</name>
</gene>
<dbReference type="InterPro" id="IPR050982">
    <property type="entry name" value="Auxin_biosynth/cation_transpt"/>
</dbReference>
<dbReference type="InterPro" id="IPR036188">
    <property type="entry name" value="FAD/NAD-bd_sf"/>
</dbReference>
<dbReference type="RefSeq" id="WP_056684620.1">
    <property type="nucleotide sequence ID" value="NZ_LJIX01000006.1"/>
</dbReference>